<name>A0A839RS75_9ACTN</name>
<gene>
    <name evidence="2" type="ORF">FHU29_003445</name>
</gene>
<comment type="caution">
    <text evidence="2">The sequence shown here is derived from an EMBL/GenBank/DDBJ whole genome shotgun (WGS) entry which is preliminary data.</text>
</comment>
<sequence length="268" mass="29412">MDLNAIAASTAYNFATRYAEQHGYKIPSALTAAMTQLDELDKAALPAIDKTELSAALAAAFLEQRDPLTDTLVQRATLRESLKALNWSALLQQHAEQQRVIVLRKHLPTLIKVWTKAVADADRTINTARDTIPGLNLSDANQIHQLQPSQMSTWGEAKAAAERASKITETWSMCALATNTVRITPGTHALIIADLTASQLEQLGPNPKAENVIHAGHTLELATLDDYQQRVEAIRQQQTTRRERETHNANNAIRSTTLGIANDLTPTN</sequence>
<accession>A0A839RS75</accession>
<dbReference type="Proteomes" id="UP000567922">
    <property type="component" value="Unassembled WGS sequence"/>
</dbReference>
<reference evidence="2 3" key="1">
    <citation type="submission" date="2020-08" db="EMBL/GenBank/DDBJ databases">
        <title>Sequencing the genomes of 1000 actinobacteria strains.</title>
        <authorList>
            <person name="Klenk H.-P."/>
        </authorList>
    </citation>
    <scope>NUCLEOTIDE SEQUENCE [LARGE SCALE GENOMIC DNA]</scope>
    <source>
        <strain evidence="2 3">DSM 45258</strain>
    </source>
</reference>
<keyword evidence="3" id="KW-1185">Reference proteome</keyword>
<feature type="compositionally biased region" description="Polar residues" evidence="1">
    <location>
        <begin position="248"/>
        <end position="268"/>
    </location>
</feature>
<feature type="region of interest" description="Disordered" evidence="1">
    <location>
        <begin position="238"/>
        <end position="268"/>
    </location>
</feature>
<dbReference type="RefSeq" id="WP_064439263.1">
    <property type="nucleotide sequence ID" value="NZ_BDDI01000004.1"/>
</dbReference>
<dbReference type="AlphaFoldDB" id="A0A839RS75"/>
<dbReference type="OrthoDB" id="9944584at2"/>
<evidence type="ECO:0000256" key="1">
    <source>
        <dbReference type="SAM" id="MobiDB-lite"/>
    </source>
</evidence>
<protein>
    <submittedName>
        <fullName evidence="2">Uncharacterized protein</fullName>
    </submittedName>
</protein>
<proteinExistence type="predicted"/>
<evidence type="ECO:0000313" key="3">
    <source>
        <dbReference type="Proteomes" id="UP000567922"/>
    </source>
</evidence>
<organism evidence="2 3">
    <name type="scientific">Hoyosella altamirensis</name>
    <dbReference type="NCBI Taxonomy" id="616997"/>
    <lineage>
        <taxon>Bacteria</taxon>
        <taxon>Bacillati</taxon>
        <taxon>Actinomycetota</taxon>
        <taxon>Actinomycetes</taxon>
        <taxon>Mycobacteriales</taxon>
        <taxon>Hoyosellaceae</taxon>
        <taxon>Hoyosella</taxon>
    </lineage>
</organism>
<evidence type="ECO:0000313" key="2">
    <source>
        <dbReference type="EMBL" id="MBB3038976.1"/>
    </source>
</evidence>
<dbReference type="EMBL" id="JACHWS010000003">
    <property type="protein sequence ID" value="MBB3038976.1"/>
    <property type="molecule type" value="Genomic_DNA"/>
</dbReference>